<feature type="region of interest" description="Disordered" evidence="10">
    <location>
        <begin position="223"/>
        <end position="253"/>
    </location>
</feature>
<dbReference type="Gene3D" id="1.20.1070.10">
    <property type="entry name" value="Rhodopsin 7-helix transmembrane proteins"/>
    <property type="match status" value="1"/>
</dbReference>
<dbReference type="PANTHER" id="PTHR45620:SF42">
    <property type="entry name" value="G-PROTEIN COUPLED RECEPTOR SEB-2"/>
    <property type="match status" value="1"/>
</dbReference>
<dbReference type="PROSITE" id="PS50261">
    <property type="entry name" value="G_PROTEIN_RECEP_F2_4"/>
    <property type="match status" value="1"/>
</dbReference>
<keyword evidence="12" id="KW-0732">Signal</keyword>
<evidence type="ECO:0000256" key="10">
    <source>
        <dbReference type="SAM" id="MobiDB-lite"/>
    </source>
</evidence>
<feature type="signal peptide" evidence="12">
    <location>
        <begin position="1"/>
        <end position="18"/>
    </location>
</feature>
<evidence type="ECO:0000256" key="9">
    <source>
        <dbReference type="ARBA" id="ARBA00023224"/>
    </source>
</evidence>
<dbReference type="InterPro" id="IPR017981">
    <property type="entry name" value="GPCR_2-like_7TM"/>
</dbReference>
<name>A0AAE1KK75_PETCI</name>
<proteinExistence type="inferred from homology"/>
<feature type="region of interest" description="Disordered" evidence="10">
    <location>
        <begin position="31"/>
        <end position="66"/>
    </location>
</feature>
<dbReference type="InterPro" id="IPR036445">
    <property type="entry name" value="GPCR_2_extracell_dom_sf"/>
</dbReference>
<protein>
    <submittedName>
        <fullName evidence="15">Uncharacterized protein</fullName>
    </submittedName>
</protein>
<keyword evidence="3" id="KW-1003">Cell membrane</keyword>
<keyword evidence="7 11" id="KW-0472">Membrane</keyword>
<dbReference type="GO" id="GO:0008528">
    <property type="term" value="F:G protein-coupled peptide receptor activity"/>
    <property type="evidence" value="ECO:0007669"/>
    <property type="project" value="TreeGrafter"/>
</dbReference>
<feature type="transmembrane region" description="Helical" evidence="11">
    <location>
        <begin position="460"/>
        <end position="478"/>
    </location>
</feature>
<evidence type="ECO:0000256" key="8">
    <source>
        <dbReference type="ARBA" id="ARBA00023170"/>
    </source>
</evidence>
<dbReference type="EMBL" id="JAWQEG010002028">
    <property type="protein sequence ID" value="KAK3874973.1"/>
    <property type="molecule type" value="Genomic_DNA"/>
</dbReference>
<dbReference type="InterPro" id="IPR000832">
    <property type="entry name" value="GPCR_2_secretin-like"/>
</dbReference>
<feature type="compositionally biased region" description="Low complexity" evidence="10">
    <location>
        <begin position="37"/>
        <end position="66"/>
    </location>
</feature>
<reference evidence="15" key="1">
    <citation type="submission" date="2023-10" db="EMBL/GenBank/DDBJ databases">
        <title>Genome assemblies of two species of porcelain crab, Petrolisthes cinctipes and Petrolisthes manimaculis (Anomura: Porcellanidae).</title>
        <authorList>
            <person name="Angst P."/>
        </authorList>
    </citation>
    <scope>NUCLEOTIDE SEQUENCE</scope>
    <source>
        <strain evidence="15">PB745_01</strain>
        <tissue evidence="15">Gill</tissue>
    </source>
</reference>
<dbReference type="Proteomes" id="UP001286313">
    <property type="component" value="Unassembled WGS sequence"/>
</dbReference>
<dbReference type="SUPFAM" id="SSF81321">
    <property type="entry name" value="Family A G protein-coupled receptor-like"/>
    <property type="match status" value="1"/>
</dbReference>
<evidence type="ECO:0000256" key="3">
    <source>
        <dbReference type="ARBA" id="ARBA00022475"/>
    </source>
</evidence>
<evidence type="ECO:0000256" key="1">
    <source>
        <dbReference type="ARBA" id="ARBA00004651"/>
    </source>
</evidence>
<evidence type="ECO:0000256" key="12">
    <source>
        <dbReference type="SAM" id="SignalP"/>
    </source>
</evidence>
<comment type="similarity">
    <text evidence="2">Belongs to the G-protein coupled receptor 2 family.</text>
</comment>
<feature type="region of interest" description="Disordered" evidence="10">
    <location>
        <begin position="599"/>
        <end position="624"/>
    </location>
</feature>
<feature type="compositionally biased region" description="Low complexity" evidence="10">
    <location>
        <begin position="614"/>
        <end position="624"/>
    </location>
</feature>
<comment type="caution">
    <text evidence="15">The sequence shown here is derived from an EMBL/GenBank/DDBJ whole genome shotgun (WGS) entry which is preliminary data.</text>
</comment>
<evidence type="ECO:0000256" key="4">
    <source>
        <dbReference type="ARBA" id="ARBA00022692"/>
    </source>
</evidence>
<feature type="transmembrane region" description="Helical" evidence="11">
    <location>
        <begin position="498"/>
        <end position="516"/>
    </location>
</feature>
<keyword evidence="16" id="KW-1185">Reference proteome</keyword>
<feature type="domain" description="G-protein coupled receptors family 2 profile 1" evidence="13">
    <location>
        <begin position="217"/>
        <end position="279"/>
    </location>
</feature>
<feature type="transmembrane region" description="Helical" evidence="11">
    <location>
        <begin position="412"/>
        <end position="434"/>
    </location>
</feature>
<keyword evidence="5 11" id="KW-1133">Transmembrane helix</keyword>
<comment type="subcellular location">
    <subcellularLocation>
        <location evidence="1">Cell membrane</location>
        <topology evidence="1">Multi-pass membrane protein</topology>
    </subcellularLocation>
</comment>
<dbReference type="PRINTS" id="PR00249">
    <property type="entry name" value="GPCRSECRETIN"/>
</dbReference>
<dbReference type="PANTHER" id="PTHR45620">
    <property type="entry name" value="PDF RECEPTOR-LIKE PROTEIN-RELATED"/>
    <property type="match status" value="1"/>
</dbReference>
<evidence type="ECO:0000256" key="7">
    <source>
        <dbReference type="ARBA" id="ARBA00023136"/>
    </source>
</evidence>
<feature type="chain" id="PRO_5042097191" evidence="12">
    <location>
        <begin position="19"/>
        <end position="624"/>
    </location>
</feature>
<evidence type="ECO:0000313" key="15">
    <source>
        <dbReference type="EMBL" id="KAK3874973.1"/>
    </source>
</evidence>
<feature type="transmembrane region" description="Helical" evidence="11">
    <location>
        <begin position="528"/>
        <end position="551"/>
    </location>
</feature>
<dbReference type="GO" id="GO:0007188">
    <property type="term" value="P:adenylate cyclase-modulating G protein-coupled receptor signaling pathway"/>
    <property type="evidence" value="ECO:0007669"/>
    <property type="project" value="TreeGrafter"/>
</dbReference>
<organism evidence="15 16">
    <name type="scientific">Petrolisthes cinctipes</name>
    <name type="common">Flat porcelain crab</name>
    <dbReference type="NCBI Taxonomy" id="88211"/>
    <lineage>
        <taxon>Eukaryota</taxon>
        <taxon>Metazoa</taxon>
        <taxon>Ecdysozoa</taxon>
        <taxon>Arthropoda</taxon>
        <taxon>Crustacea</taxon>
        <taxon>Multicrustacea</taxon>
        <taxon>Malacostraca</taxon>
        <taxon>Eumalacostraca</taxon>
        <taxon>Eucarida</taxon>
        <taxon>Decapoda</taxon>
        <taxon>Pleocyemata</taxon>
        <taxon>Anomura</taxon>
        <taxon>Galatheoidea</taxon>
        <taxon>Porcellanidae</taxon>
        <taxon>Petrolisthes</taxon>
    </lineage>
</organism>
<feature type="transmembrane region" description="Helical" evidence="11">
    <location>
        <begin position="313"/>
        <end position="334"/>
    </location>
</feature>
<dbReference type="GO" id="GO:0005886">
    <property type="term" value="C:plasma membrane"/>
    <property type="evidence" value="ECO:0007669"/>
    <property type="project" value="UniProtKB-SubCell"/>
</dbReference>
<dbReference type="PROSITE" id="PS50227">
    <property type="entry name" value="G_PROTEIN_RECEP_F2_3"/>
    <property type="match status" value="1"/>
</dbReference>
<evidence type="ECO:0000259" key="13">
    <source>
        <dbReference type="PROSITE" id="PS50227"/>
    </source>
</evidence>
<sequence>MISTGVIILLTLLVSVKSEGVDRDRWRGTSIASHTDYNNNNNNNNNKPSSISPSNSPSFSSPSSYYSLSPSSSYYSLSPSSYDSLSPSSSSNSPSPSPYYSLSNSASSSSPLPSSCRLGYSVKQYYPTEKKIYQQLTCYACYTFIPTHRRNHTLHIEDRYVKLSDGAQYQVKMFKIEDKMYPFDPDEVEAWKHVRASMSNSLEADKLEDCCWEAVQCCREKLNDDDPIDDDNNNNNNNNDDEEDNNKTSSSSHQCPRTWDGWSCIPPTPAHTTLTITCPHHAYTVIPRMHIDGPDEMYRRGQSYHLVNYHWEAVTHLISILALIPAVIILLVYRQLRVQRFYLHLSPLVGSDGGSSVYYSRYLDHQGFRVQAPVTCRKVFGVAVWWCMLAQSIYLHRLIVAAFKGGGKTWMYIVLGWVPSVIIVSVWVVCRALLENYQCWLGDDHSTSADLFLITEVPKFIILIINTVLLGNMTRVLMTKLRGVSGNQSNASRRAVKATAFLLPMFGLQFFLPLYVPPSTISCQAMQVYFFFATLVDGLQGLYVATVYCFINKEVKLQVRRSLHRLKGRWTTTDYPTTSTAWDPHTNVSVLSTSSHYQPQHQQHSSVPEEIPLTTTTTTTATTT</sequence>
<evidence type="ECO:0000256" key="11">
    <source>
        <dbReference type="SAM" id="Phobius"/>
    </source>
</evidence>
<dbReference type="InterPro" id="IPR050332">
    <property type="entry name" value="GPCR_2"/>
</dbReference>
<evidence type="ECO:0000256" key="2">
    <source>
        <dbReference type="ARBA" id="ARBA00005314"/>
    </source>
</evidence>
<keyword evidence="4 11" id="KW-0812">Transmembrane</keyword>
<keyword evidence="8" id="KW-0675">Receptor</keyword>
<feature type="domain" description="G-protein coupled receptors family 2 profile 2" evidence="14">
    <location>
        <begin position="308"/>
        <end position="552"/>
    </location>
</feature>
<evidence type="ECO:0000313" key="16">
    <source>
        <dbReference type="Proteomes" id="UP001286313"/>
    </source>
</evidence>
<dbReference type="InterPro" id="IPR001879">
    <property type="entry name" value="GPCR_2_extracellular_dom"/>
</dbReference>
<dbReference type="Gene3D" id="4.10.1240.10">
    <property type="entry name" value="GPCR, family 2, extracellular hormone receptor domain"/>
    <property type="match status" value="1"/>
</dbReference>
<keyword evidence="9" id="KW-0807">Transducer</keyword>
<dbReference type="GO" id="GO:0007166">
    <property type="term" value="P:cell surface receptor signaling pathway"/>
    <property type="evidence" value="ECO:0007669"/>
    <property type="project" value="InterPro"/>
</dbReference>
<dbReference type="AlphaFoldDB" id="A0AAE1KK75"/>
<gene>
    <name evidence="15" type="ORF">Pcinc_020123</name>
</gene>
<evidence type="ECO:0000256" key="5">
    <source>
        <dbReference type="ARBA" id="ARBA00022989"/>
    </source>
</evidence>
<dbReference type="SUPFAM" id="SSF111418">
    <property type="entry name" value="Hormone receptor domain"/>
    <property type="match status" value="1"/>
</dbReference>
<dbReference type="Pfam" id="PF00002">
    <property type="entry name" value="7tm_2"/>
    <property type="match status" value="1"/>
</dbReference>
<keyword evidence="6" id="KW-0297">G-protein coupled receptor</keyword>
<dbReference type="Pfam" id="PF02793">
    <property type="entry name" value="HRM"/>
    <property type="match status" value="1"/>
</dbReference>
<feature type="region of interest" description="Disordered" evidence="10">
    <location>
        <begin position="85"/>
        <end position="114"/>
    </location>
</feature>
<evidence type="ECO:0000259" key="14">
    <source>
        <dbReference type="PROSITE" id="PS50261"/>
    </source>
</evidence>
<accession>A0AAE1KK75</accession>
<evidence type="ECO:0000256" key="6">
    <source>
        <dbReference type="ARBA" id="ARBA00023040"/>
    </source>
</evidence>